<keyword evidence="4" id="KW-1185">Reference proteome</keyword>
<protein>
    <submittedName>
        <fullName evidence="3">Alpha/beta hydrolase</fullName>
    </submittedName>
</protein>
<dbReference type="PANTHER" id="PTHR43798:SF31">
    <property type="entry name" value="AB HYDROLASE SUPERFAMILY PROTEIN YCLE"/>
    <property type="match status" value="1"/>
</dbReference>
<evidence type="ECO:0000256" key="1">
    <source>
        <dbReference type="ARBA" id="ARBA00022801"/>
    </source>
</evidence>
<proteinExistence type="predicted"/>
<sequence>METFTPAGRATIHYISLGAGAQTLIFLHGWTASVREWLPFASELSDHHRVVCWDARGHGAHNHDDSIDMSIAAMADDLAELLAHLEITDAVLIGHSMGALTAWEYIRRHGEARLSGLCILDQSPKLVTNDDWQHGVYGAFTKQHNERFLSRLQADFPEGVLELIAFGYNERSRDNYLNNSRGFQQMREHYQTLPAALLTACWRDITQQDYRDVLGTISVPTLLVYGDQSQFYSQALQQWVLSQIPHAKLTVYENADHSPHLWHRERFIYDLNRFVEGL</sequence>
<reference evidence="3 4" key="1">
    <citation type="submission" date="2019-01" db="EMBL/GenBank/DDBJ databases">
        <authorList>
            <person name="Chen W.-M."/>
        </authorList>
    </citation>
    <scope>NUCLEOTIDE SEQUENCE [LARGE SCALE GENOMIC DNA]</scope>
    <source>
        <strain evidence="3 4">HPM-16</strain>
    </source>
</reference>
<name>A0A437Q990_9GAMM</name>
<dbReference type="Proteomes" id="UP000282818">
    <property type="component" value="Unassembled WGS sequence"/>
</dbReference>
<dbReference type="Gene3D" id="3.40.50.1820">
    <property type="entry name" value="alpha/beta hydrolase"/>
    <property type="match status" value="1"/>
</dbReference>
<dbReference type="InterPro" id="IPR050266">
    <property type="entry name" value="AB_hydrolase_sf"/>
</dbReference>
<dbReference type="InterPro" id="IPR000073">
    <property type="entry name" value="AB_hydrolase_1"/>
</dbReference>
<feature type="domain" description="AB hydrolase-1" evidence="2">
    <location>
        <begin position="23"/>
        <end position="263"/>
    </location>
</feature>
<dbReference type="GO" id="GO:0016020">
    <property type="term" value="C:membrane"/>
    <property type="evidence" value="ECO:0007669"/>
    <property type="project" value="TreeGrafter"/>
</dbReference>
<dbReference type="SUPFAM" id="SSF53474">
    <property type="entry name" value="alpha/beta-Hydrolases"/>
    <property type="match status" value="1"/>
</dbReference>
<organism evidence="3 4">
    <name type="scientific">Neptunomonas marina</name>
    <dbReference type="NCBI Taxonomy" id="1815562"/>
    <lineage>
        <taxon>Bacteria</taxon>
        <taxon>Pseudomonadati</taxon>
        <taxon>Pseudomonadota</taxon>
        <taxon>Gammaproteobacteria</taxon>
        <taxon>Oceanospirillales</taxon>
        <taxon>Oceanospirillaceae</taxon>
        <taxon>Neptunomonas</taxon>
    </lineage>
</organism>
<evidence type="ECO:0000313" key="4">
    <source>
        <dbReference type="Proteomes" id="UP000282818"/>
    </source>
</evidence>
<gene>
    <name evidence="3" type="ORF">EOE65_08615</name>
</gene>
<dbReference type="EMBL" id="SACQ01000003">
    <property type="protein sequence ID" value="RVU31060.1"/>
    <property type="molecule type" value="Genomic_DNA"/>
</dbReference>
<dbReference type="GO" id="GO:0016787">
    <property type="term" value="F:hydrolase activity"/>
    <property type="evidence" value="ECO:0007669"/>
    <property type="project" value="UniProtKB-KW"/>
</dbReference>
<keyword evidence="1 3" id="KW-0378">Hydrolase</keyword>
<dbReference type="Pfam" id="PF00561">
    <property type="entry name" value="Abhydrolase_1"/>
    <property type="match status" value="1"/>
</dbReference>
<dbReference type="PANTHER" id="PTHR43798">
    <property type="entry name" value="MONOACYLGLYCEROL LIPASE"/>
    <property type="match status" value="1"/>
</dbReference>
<dbReference type="RefSeq" id="WP_127693905.1">
    <property type="nucleotide sequence ID" value="NZ_SACQ01000003.1"/>
</dbReference>
<evidence type="ECO:0000313" key="3">
    <source>
        <dbReference type="EMBL" id="RVU31060.1"/>
    </source>
</evidence>
<evidence type="ECO:0000259" key="2">
    <source>
        <dbReference type="Pfam" id="PF00561"/>
    </source>
</evidence>
<accession>A0A437Q990</accession>
<dbReference type="InterPro" id="IPR029058">
    <property type="entry name" value="AB_hydrolase_fold"/>
</dbReference>
<comment type="caution">
    <text evidence="3">The sequence shown here is derived from an EMBL/GenBank/DDBJ whole genome shotgun (WGS) entry which is preliminary data.</text>
</comment>
<dbReference type="AlphaFoldDB" id="A0A437Q990"/>